<reference evidence="1 2" key="1">
    <citation type="journal article" date="2014" name="Int. J. Syst. Evol. Microbiol.">
        <title>Listeria floridensis sp. nov., Listeria aquatica sp. nov., Listeria cornellensis sp. nov., Listeria riparia sp. nov. and Listeria grandensis sp. nov., from agricultural and natural environments.</title>
        <authorList>
            <person name="den Bakker H.C."/>
            <person name="Warchocki S."/>
            <person name="Wright E.M."/>
            <person name="Allred A.F."/>
            <person name="Ahlstrom C."/>
            <person name="Manuel C.S."/>
            <person name="Stasiewicz M.J."/>
            <person name="Burrell A."/>
            <person name="Roof S."/>
            <person name="Strawn L."/>
            <person name="Fortes E.D."/>
            <person name="Nightingale K.K."/>
            <person name="Kephart D."/>
            <person name="Wiedmann M."/>
        </authorList>
    </citation>
    <scope>NUCLEOTIDE SEQUENCE [LARGE SCALE GENOMIC DNA]</scope>
    <source>
        <strain evidence="1 2">FSL S10-1187</strain>
    </source>
</reference>
<dbReference type="EMBL" id="AODF01000007">
    <property type="protein sequence ID" value="EUJ33178.1"/>
    <property type="molecule type" value="Genomic_DNA"/>
</dbReference>
<keyword evidence="2" id="KW-1185">Reference proteome</keyword>
<dbReference type="RefSeq" id="WP_206538307.1">
    <property type="nucleotide sequence ID" value="NZ_AODF01000007.1"/>
</dbReference>
<sequence>MFSVKEAEGLSPFELGLFLEKSAKQAVKNSVPLNAGRGNPNWTAAAPREAFFLLGLFAVTEMERVRQGELSGMPARMEMLSRFELFLKGQTETPGKNLLERIWEKGEQFLGADKHDWLFELVDAITGDNYPNPDRVLKYTDQAVKAYLRKEIFSRTKRRV</sequence>
<gene>
    <name evidence="1" type="ORF">MFLO_04565</name>
</gene>
<evidence type="ECO:0000313" key="1">
    <source>
        <dbReference type="EMBL" id="EUJ33178.1"/>
    </source>
</evidence>
<evidence type="ECO:0000313" key="2">
    <source>
        <dbReference type="Proteomes" id="UP000019249"/>
    </source>
</evidence>
<keyword evidence="1" id="KW-0032">Aminotransferase</keyword>
<proteinExistence type="predicted"/>
<keyword evidence="1" id="KW-0808">Transferase</keyword>
<dbReference type="GO" id="GO:0004069">
    <property type="term" value="F:L-aspartate:2-oxoglutarate aminotransferase activity"/>
    <property type="evidence" value="ECO:0007669"/>
    <property type="project" value="UniProtKB-EC"/>
</dbReference>
<dbReference type="EC" id="2.6.1.1" evidence="1"/>
<protein>
    <submittedName>
        <fullName evidence="1">Aspartate aminotransferase</fullName>
        <ecNumber evidence="1">2.6.1.1</ecNumber>
    </submittedName>
</protein>
<dbReference type="Gene3D" id="1.10.20.110">
    <property type="match status" value="1"/>
</dbReference>
<dbReference type="Proteomes" id="UP000019249">
    <property type="component" value="Unassembled WGS sequence"/>
</dbReference>
<comment type="caution">
    <text evidence="1">The sequence shown here is derived from an EMBL/GenBank/DDBJ whole genome shotgun (WGS) entry which is preliminary data.</text>
</comment>
<accession>A0ABP3B000</accession>
<organism evidence="1 2">
    <name type="scientific">Listeria floridensis FSL S10-1187</name>
    <dbReference type="NCBI Taxonomy" id="1265817"/>
    <lineage>
        <taxon>Bacteria</taxon>
        <taxon>Bacillati</taxon>
        <taxon>Bacillota</taxon>
        <taxon>Bacilli</taxon>
        <taxon>Bacillales</taxon>
        <taxon>Listeriaceae</taxon>
        <taxon>Listeria</taxon>
    </lineage>
</organism>
<name>A0ABP3B000_9LIST</name>